<proteinExistence type="predicted"/>
<reference evidence="2 3" key="1">
    <citation type="submission" date="2019-07" db="EMBL/GenBank/DDBJ databases">
        <title>Whole genome shotgun sequence of Vibrio superstes NBRC 103154.</title>
        <authorList>
            <person name="Hosoyama A."/>
            <person name="Uohara A."/>
            <person name="Ohji S."/>
            <person name="Ichikawa N."/>
        </authorList>
    </citation>
    <scope>NUCLEOTIDE SEQUENCE [LARGE SCALE GENOMIC DNA]</scope>
    <source>
        <strain evidence="2 3">NBRC 103154</strain>
    </source>
</reference>
<name>A0A511QPN7_9VIBR</name>
<evidence type="ECO:0000313" key="2">
    <source>
        <dbReference type="EMBL" id="GEM78512.1"/>
    </source>
</evidence>
<dbReference type="InterPro" id="IPR018306">
    <property type="entry name" value="Phage_T5_Orf172_DNA-bd"/>
</dbReference>
<dbReference type="AlphaFoldDB" id="A0A511QPN7"/>
<dbReference type="Pfam" id="PF10544">
    <property type="entry name" value="T5orf172"/>
    <property type="match status" value="1"/>
</dbReference>
<dbReference type="Proteomes" id="UP000321113">
    <property type="component" value="Unassembled WGS sequence"/>
</dbReference>
<sequence length="175" mass="20823">MSALEYTVESIAISKQVIMGLFKRTFQSIIRAELNHFFRERRKRKAFHQHESQPQVMQYTFEQLTSRADPLADANHHHWGQGQSQRAQMNEWVYILSNPAMPGLIKIGMTTRSVEERVRELNRSTSAPASFTIERKFRCRDGLAMEKRLHRKYDHLRFNDKREFFMMSPHEVDPR</sequence>
<evidence type="ECO:0000313" key="3">
    <source>
        <dbReference type="Proteomes" id="UP000321113"/>
    </source>
</evidence>
<accession>A0A511QPN7</accession>
<protein>
    <recommendedName>
        <fullName evidence="1">Bacteriophage T5 Orf172 DNA-binding domain-containing protein</fullName>
    </recommendedName>
</protein>
<evidence type="ECO:0000259" key="1">
    <source>
        <dbReference type="SMART" id="SM00974"/>
    </source>
</evidence>
<gene>
    <name evidence="2" type="ORF">VSU01S_07570</name>
</gene>
<feature type="domain" description="Bacteriophage T5 Orf172 DNA-binding" evidence="1">
    <location>
        <begin position="99"/>
        <end position="173"/>
    </location>
</feature>
<keyword evidence="3" id="KW-1185">Reference proteome</keyword>
<dbReference type="EMBL" id="BJXK01000003">
    <property type="protein sequence ID" value="GEM78512.1"/>
    <property type="molecule type" value="Genomic_DNA"/>
</dbReference>
<comment type="caution">
    <text evidence="2">The sequence shown here is derived from an EMBL/GenBank/DDBJ whole genome shotgun (WGS) entry which is preliminary data.</text>
</comment>
<dbReference type="SMART" id="SM00974">
    <property type="entry name" value="T5orf172"/>
    <property type="match status" value="1"/>
</dbReference>
<organism evidence="2 3">
    <name type="scientific">Vibrio superstes NBRC 103154</name>
    <dbReference type="NCBI Taxonomy" id="1219062"/>
    <lineage>
        <taxon>Bacteria</taxon>
        <taxon>Pseudomonadati</taxon>
        <taxon>Pseudomonadota</taxon>
        <taxon>Gammaproteobacteria</taxon>
        <taxon>Vibrionales</taxon>
        <taxon>Vibrionaceae</taxon>
        <taxon>Vibrio</taxon>
    </lineage>
</organism>